<reference evidence="1 2" key="1">
    <citation type="submission" date="2024-09" db="EMBL/GenBank/DDBJ databases">
        <authorList>
            <person name="Sun Q."/>
            <person name="Mori K."/>
        </authorList>
    </citation>
    <scope>NUCLEOTIDE SEQUENCE [LARGE SCALE GENOMIC DNA]</scope>
    <source>
        <strain evidence="1 2">CCM 8626</strain>
    </source>
</reference>
<dbReference type="EMBL" id="JBHLXG010000018">
    <property type="protein sequence ID" value="MFC0228249.1"/>
    <property type="molecule type" value="Genomic_DNA"/>
</dbReference>
<comment type="caution">
    <text evidence="1">The sequence shown here is derived from an EMBL/GenBank/DDBJ whole genome shotgun (WGS) entry which is preliminary data.</text>
</comment>
<keyword evidence="2" id="KW-1185">Reference proteome</keyword>
<gene>
    <name evidence="1" type="ORF">ACFFJ3_17410</name>
</gene>
<dbReference type="Proteomes" id="UP001589792">
    <property type="component" value="Unassembled WGS sequence"/>
</dbReference>
<protein>
    <submittedName>
        <fullName evidence="1">Ubiquinol-cytochrome C reductase</fullName>
    </submittedName>
</protein>
<accession>A0ABV6EGY1</accession>
<sequence>MRKDAYWLINDGSNIPLEEAAELEMVASGVHDSIIDGISAIGSLMFWAAESENYNGDQAKRDMYFLGDMLKNIARMAQGVMDAEENISSRRSREKKQ</sequence>
<evidence type="ECO:0000313" key="1">
    <source>
        <dbReference type="EMBL" id="MFC0228249.1"/>
    </source>
</evidence>
<organism evidence="1 2">
    <name type="scientific">Serratia aquatilis</name>
    <dbReference type="NCBI Taxonomy" id="1737515"/>
    <lineage>
        <taxon>Bacteria</taxon>
        <taxon>Pseudomonadati</taxon>
        <taxon>Pseudomonadota</taxon>
        <taxon>Gammaproteobacteria</taxon>
        <taxon>Enterobacterales</taxon>
        <taxon>Yersiniaceae</taxon>
        <taxon>Serratia</taxon>
    </lineage>
</organism>
<name>A0ABV6EGY1_9GAMM</name>
<proteinExistence type="predicted"/>
<dbReference type="RefSeq" id="WP_380677654.1">
    <property type="nucleotide sequence ID" value="NZ_CP173186.1"/>
</dbReference>
<evidence type="ECO:0000313" key="2">
    <source>
        <dbReference type="Proteomes" id="UP001589792"/>
    </source>
</evidence>